<proteinExistence type="predicted"/>
<reference evidence="1 2" key="1">
    <citation type="submission" date="2024-01" db="EMBL/GenBank/DDBJ databases">
        <title>The genomes of 5 underutilized Papilionoideae crops provide insights into root nodulation and disease resistanc.</title>
        <authorList>
            <person name="Yuan L."/>
        </authorList>
    </citation>
    <scope>NUCLEOTIDE SEQUENCE [LARGE SCALE GENOMIC DNA]</scope>
    <source>
        <strain evidence="1">ZHUSHIDOU_FW_LH</strain>
        <tissue evidence="1">Leaf</tissue>
    </source>
</reference>
<accession>A0AAN9I0R2</accession>
<dbReference type="AlphaFoldDB" id="A0AAN9I0R2"/>
<sequence length="90" mass="10374">MKSSKCEVIESRSTSRFRTWHGTSEEARLKNEKVTLEGVQSKLKLGFKQMLNILHSEHIPNSILLDVFLKVKAQEHRPQFMLDIVTAVSH</sequence>
<protein>
    <submittedName>
        <fullName evidence="1">Uncharacterized protein</fullName>
    </submittedName>
</protein>
<keyword evidence="2" id="KW-1185">Reference proteome</keyword>
<organism evidence="1 2">
    <name type="scientific">Crotalaria pallida</name>
    <name type="common">Smooth rattlebox</name>
    <name type="synonym">Crotalaria striata</name>
    <dbReference type="NCBI Taxonomy" id="3830"/>
    <lineage>
        <taxon>Eukaryota</taxon>
        <taxon>Viridiplantae</taxon>
        <taxon>Streptophyta</taxon>
        <taxon>Embryophyta</taxon>
        <taxon>Tracheophyta</taxon>
        <taxon>Spermatophyta</taxon>
        <taxon>Magnoliopsida</taxon>
        <taxon>eudicotyledons</taxon>
        <taxon>Gunneridae</taxon>
        <taxon>Pentapetalae</taxon>
        <taxon>rosids</taxon>
        <taxon>fabids</taxon>
        <taxon>Fabales</taxon>
        <taxon>Fabaceae</taxon>
        <taxon>Papilionoideae</taxon>
        <taxon>50 kb inversion clade</taxon>
        <taxon>genistoids sensu lato</taxon>
        <taxon>core genistoids</taxon>
        <taxon>Crotalarieae</taxon>
        <taxon>Crotalaria</taxon>
    </lineage>
</organism>
<dbReference type="Proteomes" id="UP001372338">
    <property type="component" value="Unassembled WGS sequence"/>
</dbReference>
<evidence type="ECO:0000313" key="1">
    <source>
        <dbReference type="EMBL" id="KAK7261442.1"/>
    </source>
</evidence>
<dbReference type="EMBL" id="JAYWIO010000005">
    <property type="protein sequence ID" value="KAK7261442.1"/>
    <property type="molecule type" value="Genomic_DNA"/>
</dbReference>
<comment type="caution">
    <text evidence="1">The sequence shown here is derived from an EMBL/GenBank/DDBJ whole genome shotgun (WGS) entry which is preliminary data.</text>
</comment>
<evidence type="ECO:0000313" key="2">
    <source>
        <dbReference type="Proteomes" id="UP001372338"/>
    </source>
</evidence>
<gene>
    <name evidence="1" type="ORF">RIF29_27754</name>
</gene>
<name>A0AAN9I0R2_CROPI</name>